<evidence type="ECO:0000313" key="1">
    <source>
        <dbReference type="EMBL" id="AJI78800.1"/>
    </source>
</evidence>
<sequence length="152" mass="17108">MCVLTTQLLVPYLGGDYNWTLAPSDTEKKETQLVLDFKDNENLAGIYVHSVNQRADDFDVAEFLFDLDANARLGKLNPVTMTPDNLERLVLNFTLDVFSAGAAAFTERKMIAIFIRSLKGDRNLYIHPTKKNTLVLDGNELTGINSRSFETF</sequence>
<gene>
    <name evidence="1" type="ORF">CSING_06335</name>
</gene>
<dbReference type="STRING" id="161899.CSING_06335"/>
<protein>
    <submittedName>
        <fullName evidence="1">Uncharacterized protein</fullName>
    </submittedName>
</protein>
<organism evidence="1 2">
    <name type="scientific">Corynebacterium singulare</name>
    <dbReference type="NCBI Taxonomy" id="161899"/>
    <lineage>
        <taxon>Bacteria</taxon>
        <taxon>Bacillati</taxon>
        <taxon>Actinomycetota</taxon>
        <taxon>Actinomycetes</taxon>
        <taxon>Mycobacteriales</taxon>
        <taxon>Corynebacteriaceae</taxon>
        <taxon>Corynebacterium</taxon>
    </lineage>
</organism>
<dbReference type="OrthoDB" id="399884at2"/>
<dbReference type="HOGENOM" id="CLU_1719267_0_0_11"/>
<dbReference type="KEGG" id="csx:CSING_06335"/>
<evidence type="ECO:0000313" key="2">
    <source>
        <dbReference type="Proteomes" id="UP000031890"/>
    </source>
</evidence>
<dbReference type="EMBL" id="CP010827">
    <property type="protein sequence ID" value="AJI78800.1"/>
    <property type="molecule type" value="Genomic_DNA"/>
</dbReference>
<proteinExistence type="predicted"/>
<dbReference type="RefSeq" id="WP_042530634.1">
    <property type="nucleotide sequence ID" value="NZ_CP010827.1"/>
</dbReference>
<name>A0A0B6F2W4_9CORY</name>
<dbReference type="Proteomes" id="UP000031890">
    <property type="component" value="Chromosome"/>
</dbReference>
<reference evidence="1 2" key="1">
    <citation type="journal article" date="2015" name="Genome Announc.">
        <title>Complete Genome Sequence and Annotation of Corynebacterium singulare DSM 44357, Isolated from a Human Semen Specimen.</title>
        <authorList>
            <person name="Merten M."/>
            <person name="Brinkrolf K."/>
            <person name="Albersmeier A."/>
            <person name="Kutter Y."/>
            <person name="Ruckert C."/>
            <person name="Tauch A."/>
        </authorList>
    </citation>
    <scope>NUCLEOTIDE SEQUENCE [LARGE SCALE GENOMIC DNA]</scope>
    <source>
        <strain evidence="1">IBS B52218</strain>
    </source>
</reference>
<dbReference type="AlphaFoldDB" id="A0A0B6F2W4"/>
<accession>A0A0B6F2W4</accession>